<evidence type="ECO:0000256" key="2">
    <source>
        <dbReference type="ARBA" id="ARBA00023043"/>
    </source>
</evidence>
<dbReference type="Pfam" id="PF12796">
    <property type="entry name" value="Ank_2"/>
    <property type="match status" value="1"/>
</dbReference>
<name>A0A2A9PHZ2_OPHUN</name>
<keyword evidence="6" id="KW-1185">Reference proteome</keyword>
<dbReference type="EMBL" id="LAZP02000129">
    <property type="protein sequence ID" value="PFH60436.1"/>
    <property type="molecule type" value="Genomic_DNA"/>
</dbReference>
<dbReference type="STRING" id="268505.A0A2A9PHZ2"/>
<evidence type="ECO:0000313" key="6">
    <source>
        <dbReference type="Proteomes" id="UP000037136"/>
    </source>
</evidence>
<evidence type="ECO:0000256" key="1">
    <source>
        <dbReference type="ARBA" id="ARBA00022737"/>
    </source>
</evidence>
<feature type="repeat" description="ANK" evidence="3">
    <location>
        <begin position="1413"/>
        <end position="1445"/>
    </location>
</feature>
<comment type="caution">
    <text evidence="5">The sequence shown here is derived from an EMBL/GenBank/DDBJ whole genome shotgun (WGS) entry which is preliminary data.</text>
</comment>
<evidence type="ECO:0000256" key="4">
    <source>
        <dbReference type="SAM" id="Coils"/>
    </source>
</evidence>
<dbReference type="InterPro" id="IPR050745">
    <property type="entry name" value="Multifunctional_regulatory"/>
</dbReference>
<dbReference type="Proteomes" id="UP000037136">
    <property type="component" value="Unassembled WGS sequence"/>
</dbReference>
<reference evidence="5 6" key="2">
    <citation type="journal article" date="2017" name="Sci. Rep.">
        <title>Ant-infecting Ophiocordyceps genomes reveal a high diversity of potential behavioral manipulation genes and a possible major role for enterotoxins.</title>
        <authorList>
            <person name="de Bekker C."/>
            <person name="Ohm R.A."/>
            <person name="Evans H.C."/>
            <person name="Brachmann A."/>
            <person name="Hughes D.P."/>
        </authorList>
    </citation>
    <scope>NUCLEOTIDE SEQUENCE [LARGE SCALE GENOMIC DNA]</scope>
    <source>
        <strain evidence="5 6">SC16a</strain>
    </source>
</reference>
<keyword evidence="4" id="KW-0175">Coiled coil</keyword>
<protein>
    <submittedName>
        <fullName evidence="5">Uncharacterized protein</fullName>
    </submittedName>
</protein>
<dbReference type="PROSITE" id="PS50297">
    <property type="entry name" value="ANK_REP_REGION"/>
    <property type="match status" value="1"/>
</dbReference>
<dbReference type="PANTHER" id="PTHR24189:SF50">
    <property type="entry name" value="ANKYRIN REPEAT AND SOCS BOX PROTEIN 2"/>
    <property type="match status" value="1"/>
</dbReference>
<organism evidence="5 6">
    <name type="scientific">Ophiocordyceps unilateralis</name>
    <name type="common">Zombie-ant fungus</name>
    <name type="synonym">Torrubia unilateralis</name>
    <dbReference type="NCBI Taxonomy" id="268505"/>
    <lineage>
        <taxon>Eukaryota</taxon>
        <taxon>Fungi</taxon>
        <taxon>Dikarya</taxon>
        <taxon>Ascomycota</taxon>
        <taxon>Pezizomycotina</taxon>
        <taxon>Sordariomycetes</taxon>
        <taxon>Hypocreomycetidae</taxon>
        <taxon>Hypocreales</taxon>
        <taxon>Ophiocordycipitaceae</taxon>
        <taxon>Ophiocordyceps</taxon>
    </lineage>
</organism>
<reference evidence="5 6" key="1">
    <citation type="journal article" date="2015" name="BMC Genomics">
        <title>Gene expression during zombie ant biting behavior reflects the complexity underlying fungal parasitic behavioral manipulation.</title>
        <authorList>
            <person name="de Bekker C."/>
            <person name="Ohm R.A."/>
            <person name="Loreto R.G."/>
            <person name="Sebastian A."/>
            <person name="Albert I."/>
            <person name="Merrow M."/>
            <person name="Brachmann A."/>
            <person name="Hughes D.P."/>
        </authorList>
    </citation>
    <scope>NUCLEOTIDE SEQUENCE [LARGE SCALE GENOMIC DNA]</scope>
    <source>
        <strain evidence="5 6">SC16a</strain>
    </source>
</reference>
<dbReference type="PANTHER" id="PTHR24189">
    <property type="entry name" value="MYOTROPHIN"/>
    <property type="match status" value="1"/>
</dbReference>
<proteinExistence type="predicted"/>
<evidence type="ECO:0000256" key="3">
    <source>
        <dbReference type="PROSITE-ProRule" id="PRU00023"/>
    </source>
</evidence>
<gene>
    <name evidence="5" type="ORF">XA68_10950</name>
</gene>
<keyword evidence="1" id="KW-0677">Repeat</keyword>
<dbReference type="SMART" id="SM00248">
    <property type="entry name" value="ANK"/>
    <property type="match status" value="10"/>
</dbReference>
<dbReference type="Gene3D" id="1.25.40.20">
    <property type="entry name" value="Ankyrin repeat-containing domain"/>
    <property type="match status" value="5"/>
</dbReference>
<dbReference type="InterPro" id="IPR002110">
    <property type="entry name" value="Ankyrin_rpt"/>
</dbReference>
<dbReference type="OrthoDB" id="194358at2759"/>
<dbReference type="InterPro" id="IPR036770">
    <property type="entry name" value="Ankyrin_rpt-contain_sf"/>
</dbReference>
<dbReference type="SUPFAM" id="SSF48403">
    <property type="entry name" value="Ankyrin repeat"/>
    <property type="match status" value="3"/>
</dbReference>
<feature type="coiled-coil region" evidence="4">
    <location>
        <begin position="1674"/>
        <end position="1701"/>
    </location>
</feature>
<accession>A0A2A9PHZ2</accession>
<keyword evidence="2 3" id="KW-0040">ANK repeat</keyword>
<dbReference type="PROSITE" id="PS50088">
    <property type="entry name" value="ANK_REPEAT"/>
    <property type="match status" value="1"/>
</dbReference>
<sequence length="1846" mass="199142">MTTATTADRQRRLVQLCEHWGIAPLQAFPPLPPATPPPSFRTPADDQLADDFLQRRAADTAHLRPKGVIRQAFSSAGLRKGKTWDPSHVLDALTTWVANAGSPGVAEVLAAKLVAAGVHLVDTQRQKGSGILNKRHSLEPHDVRVRLLRLAVVAKNIQLAQVLLPYAEPAVLDACLPYAIRGGDTAMTELLLVQGASAAYSREGQDAFRQACTIHGHSQLVSLVLRSVRHPEPMWTSTAMCDAARAGCFDAVLLLSHSTADGNHNQAEALRSAVCSGRQDIALAIVIGNNPPQRPALNNALNTIQRDSSLEPVIKLKLVEILLCAGAGGVMVSQILETYYQAEFLEMATLLAEYGAAAEYDDGAVLKSAITRGQLALVTSFLRLPCAISPTLASACMSLIPKEASFELRHAILSLLLRQGATGAALDQMLIDAAKTGDVKSVDLLLTPFFPAVSPRSSTARRSSSPKKHAVAEVDYNSGEALRAALLRADLQMTRKILSRQPSQTTLAAVFPLTKQLDREDRCQMTELFLQSSLLPGPCLQAALVEAVNDQSPDRDLHLIKLLLKYDADVSFSHGTGLSSLIKEIDLELLDPLLQKVSPKTAAAHLQDMIRVEDHLTRAHVAAMLLSAGADKDVDQVVETLLAVMSEDPVDLLLLDLLIQQGHADVNLSDGAIIKKAVANPSPEVLELVINQGEPSTSSITRALRALMPLPSTEDKARKLETLLNRSTRKQDVNSMLVHEVKSVAQSSLESPSLSSLKHLLAAGADLNAHNAAALSHAVIGAKADVVRIMLDWRFPPAPTALGVALPHALRITESTKRLELTKALVQAGVLADEAGRALTFAISNFPKDLPLISVLAASADPTDGEALALSASKESPEIMDVVLTSSASSTEARSSALGLVMAVQNNEVRGKMCRSLLAAGVSNDAASNALLFASRHADLELCHMLVARGAVKGSHGGQAVVEACRRGSAEVLSVLLEACPDDDEEMLKAGFQAATEVGDLNKRAIIFEQLLGQGLSGDLVDAQLQSAARYGQDGMGVLKVLLASGADPNYNNGDCVFSAASCAFVATLDLLLGLGTEENHQKKVSQPTLLRALGACWSLQPDTRYLIACSLFQAGLGACDDLHQTLNDAVNEEDPDERLVKLLLDHGASPAVHDCKSLKDAARSMATSTLALLLATELPEGRAEEAFEEAFSADNFDSWFTHAGLGTARLLLDKAVDAEALSRALILVMKNSFTEARALADAFFDLLMARGPKIDHNGGELLRQAASMADQPWTARLLECHPSADTLSSAFQCIFNTETSQESVLDLFKMFTDYYEEDAEIDLVAGRQGYEPMVKRAINQYPRSTMVLETLLDAGFYHDQTTRCQIYPDSREDEEATLLLWAIAQPQKRVSTAVIKTLIERGAKVNGESSVSRTTPLMLATQTRRLDLVKSLVDHGADGDAIDSQGRTSLCMAATAGGDVAVQLMTILLVAEPSKDDGSLHNAARNLNLPAVRLLVQAGHDPDFPSPLHGGRSALGEVCLHGSDGGEMTALRERAMLKVMGLLMSGNSDLTIKSNDMPFLLLCFEAADPVVTTRALLKSGMWKHVNKPFNRFTFGDYTYSPTMYITKVMGPSSVNDQLLEVLRASRAMDMFYASEGPQPDGAVGLPEEVEAEDRARKARLSRIAMESEDFSIAMACKRQLADVEQQIAAQQDEAEERRRRKLHGHDLAVIRSRHKATEAAAVASHERRIAEHQALAKASLGSARAMAETELEAEEARQRKALAWERQFNSARVGHVRALSTINLGEMQAVQRIEKDAHQRLEKRLLAQRLLVESQDKLAGRLGGARTAMIEDRKRPAVGYVTELD</sequence>
<evidence type="ECO:0000313" key="5">
    <source>
        <dbReference type="EMBL" id="PFH60436.1"/>
    </source>
</evidence>